<dbReference type="InterPro" id="IPR009100">
    <property type="entry name" value="AcylCoA_DH/oxidase_NM_dom_sf"/>
</dbReference>
<dbReference type="InterPro" id="IPR006091">
    <property type="entry name" value="Acyl-CoA_Oxase/DH_mid-dom"/>
</dbReference>
<feature type="domain" description="Acetyl-CoA dehydrogenase-like C-terminal" evidence="10">
    <location>
        <begin position="487"/>
        <end position="597"/>
    </location>
</feature>
<dbReference type="Pfam" id="PF02770">
    <property type="entry name" value="Acyl-CoA_dh_M"/>
    <property type="match status" value="1"/>
</dbReference>
<evidence type="ECO:0000256" key="1">
    <source>
        <dbReference type="ARBA" id="ARBA00001974"/>
    </source>
</evidence>
<comment type="similarity">
    <text evidence="2 6">Belongs to the acyl-CoA dehydrogenase family.</text>
</comment>
<feature type="domain" description="Acyl-CoA dehydrogenase/oxidase C-terminal" evidence="7">
    <location>
        <begin position="289"/>
        <end position="458"/>
    </location>
</feature>
<dbReference type="Pfam" id="PF00441">
    <property type="entry name" value="Acyl-CoA_dh_1"/>
    <property type="match status" value="1"/>
</dbReference>
<evidence type="ECO:0000259" key="9">
    <source>
        <dbReference type="Pfam" id="PF02771"/>
    </source>
</evidence>
<dbReference type="SUPFAM" id="SSF47203">
    <property type="entry name" value="Acyl-CoA dehydrogenase C-terminal domain-like"/>
    <property type="match status" value="1"/>
</dbReference>
<organism evidence="11 12">
    <name type="scientific">Nannocystis exedens</name>
    <dbReference type="NCBI Taxonomy" id="54"/>
    <lineage>
        <taxon>Bacteria</taxon>
        <taxon>Pseudomonadati</taxon>
        <taxon>Myxococcota</taxon>
        <taxon>Polyangia</taxon>
        <taxon>Nannocystales</taxon>
        <taxon>Nannocystaceae</taxon>
        <taxon>Nannocystis</taxon>
    </lineage>
</organism>
<feature type="domain" description="Acyl-CoA dehydrogenase/oxidase N-terminal" evidence="9">
    <location>
        <begin position="83"/>
        <end position="161"/>
    </location>
</feature>
<dbReference type="Pfam" id="PF12806">
    <property type="entry name" value="Acyl-CoA_dh_C"/>
    <property type="match status" value="1"/>
</dbReference>
<dbReference type="EMBL" id="FOMX01000022">
    <property type="protein sequence ID" value="SFE90727.1"/>
    <property type="molecule type" value="Genomic_DNA"/>
</dbReference>
<protein>
    <recommendedName>
        <fullName evidence="13">Acyl-CoA dehydrogenase</fullName>
    </recommendedName>
</protein>
<dbReference type="Gene3D" id="2.40.110.10">
    <property type="entry name" value="Butyryl-CoA Dehydrogenase, subunit A, domain 2"/>
    <property type="match status" value="1"/>
</dbReference>
<dbReference type="InterPro" id="IPR025878">
    <property type="entry name" value="Acyl-CoA_dh-like_C_dom"/>
</dbReference>
<gene>
    <name evidence="11" type="ORF">SAMN02745121_06025</name>
</gene>
<dbReference type="Gene3D" id="1.20.140.10">
    <property type="entry name" value="Butyryl-CoA Dehydrogenase, subunit A, domain 3"/>
    <property type="match status" value="1"/>
</dbReference>
<dbReference type="InterPro" id="IPR046373">
    <property type="entry name" value="Acyl-CoA_Oxase/DH_mid-dom_sf"/>
</dbReference>
<dbReference type="GO" id="GO:0050660">
    <property type="term" value="F:flavin adenine dinucleotide binding"/>
    <property type="evidence" value="ECO:0007669"/>
    <property type="project" value="InterPro"/>
</dbReference>
<evidence type="ECO:0000259" key="7">
    <source>
        <dbReference type="Pfam" id="PF00441"/>
    </source>
</evidence>
<dbReference type="PANTHER" id="PTHR42803:SF1">
    <property type="entry name" value="BROAD-SPECIFICITY LINEAR ACYL-COA DEHYDROGENASE FADE5"/>
    <property type="match status" value="1"/>
</dbReference>
<name>A0A1I2EDI3_9BACT</name>
<dbReference type="Gene3D" id="1.10.540.10">
    <property type="entry name" value="Acyl-CoA dehydrogenase/oxidase, N-terminal domain"/>
    <property type="match status" value="1"/>
</dbReference>
<reference evidence="12" key="1">
    <citation type="submission" date="2016-10" db="EMBL/GenBank/DDBJ databases">
        <authorList>
            <person name="Varghese N."/>
            <person name="Submissions S."/>
        </authorList>
    </citation>
    <scope>NUCLEOTIDE SEQUENCE [LARGE SCALE GENOMIC DNA]</scope>
    <source>
        <strain evidence="12">ATCC 25963</strain>
    </source>
</reference>
<dbReference type="InterPro" id="IPR036250">
    <property type="entry name" value="AcylCo_DH-like_C"/>
</dbReference>
<evidence type="ECO:0000256" key="3">
    <source>
        <dbReference type="ARBA" id="ARBA00022630"/>
    </source>
</evidence>
<dbReference type="RefSeq" id="WP_096332496.1">
    <property type="nucleotide sequence ID" value="NZ_FOMX01000022.1"/>
</dbReference>
<evidence type="ECO:0008006" key="13">
    <source>
        <dbReference type="Google" id="ProtNLM"/>
    </source>
</evidence>
<dbReference type="InterPro" id="IPR009075">
    <property type="entry name" value="AcylCo_DH/oxidase_C"/>
</dbReference>
<keyword evidence="12" id="KW-1185">Reference proteome</keyword>
<comment type="cofactor">
    <cofactor evidence="1 6">
        <name>FAD</name>
        <dbReference type="ChEBI" id="CHEBI:57692"/>
    </cofactor>
</comment>
<dbReference type="GO" id="GO:0005886">
    <property type="term" value="C:plasma membrane"/>
    <property type="evidence" value="ECO:0007669"/>
    <property type="project" value="TreeGrafter"/>
</dbReference>
<evidence type="ECO:0000313" key="12">
    <source>
        <dbReference type="Proteomes" id="UP000199400"/>
    </source>
</evidence>
<dbReference type="PANTHER" id="PTHR42803">
    <property type="entry name" value="ACYL-COA DEHYDROGENASE"/>
    <property type="match status" value="1"/>
</dbReference>
<dbReference type="InterPro" id="IPR052166">
    <property type="entry name" value="Diverse_Acyl-CoA_DH"/>
</dbReference>
<dbReference type="STRING" id="54.SAMN02745121_06025"/>
<accession>A0A1I2EDI3</accession>
<evidence type="ECO:0000256" key="4">
    <source>
        <dbReference type="ARBA" id="ARBA00022827"/>
    </source>
</evidence>
<evidence type="ECO:0000259" key="8">
    <source>
        <dbReference type="Pfam" id="PF02770"/>
    </source>
</evidence>
<evidence type="ECO:0000256" key="2">
    <source>
        <dbReference type="ARBA" id="ARBA00009347"/>
    </source>
</evidence>
<dbReference type="InterPro" id="IPR013786">
    <property type="entry name" value="AcylCoA_DH/ox_N"/>
</dbReference>
<evidence type="ECO:0000313" key="11">
    <source>
        <dbReference type="EMBL" id="SFE90727.1"/>
    </source>
</evidence>
<dbReference type="InterPro" id="IPR037069">
    <property type="entry name" value="AcylCoA_DH/ox_N_sf"/>
</dbReference>
<evidence type="ECO:0000259" key="10">
    <source>
        <dbReference type="Pfam" id="PF12806"/>
    </source>
</evidence>
<feature type="domain" description="Acyl-CoA oxidase/dehydrogenase middle" evidence="8">
    <location>
        <begin position="166"/>
        <end position="272"/>
    </location>
</feature>
<dbReference type="Proteomes" id="UP000199400">
    <property type="component" value="Unassembled WGS sequence"/>
</dbReference>
<keyword evidence="5 6" id="KW-0560">Oxidoreductase</keyword>
<dbReference type="OrthoDB" id="9765339at2"/>
<sequence>MSTTSFSVDLRDLHFVLFDQLAAHEQLAAIPRFAELDREVYEATLAEGERLAREVLAPINAPGDLEGCSFDGQGNVTTPKGYREAWEVLREGGWLAPSAPSELGGSGLPFAVHVCLSEMLCGACMAFMMYAGLTVGAARVILGHGPEATREMIARKMFTGEWGGTMCLTEAGAGSSVGDNRCRATPTDEPGVYLLEGEKIFISGGDQDLTTNIVHLVLARTPNAGKGTKGLSLFMVPKYEFDAGGALGARNGAKVLRIEEKMGIHGSSTCVLGLGGDQPCRGVLIGQENQGIELMFLMMNEARIGVAVQGHAIAAAAYNYARGYARERIQGQSIREARSQDAPSVPIVQHPDVRRMLMTQKVYAEAMRSLLLRMALVVDREHATDDPAERERLRGRVDLLTPILKATCTDVGFEVAVGAVQVYGGYGYIGEYPVEQLVRDVKICSIYEGTNGIQAMDLVGRKLRIGGGALFIDWMQEAQGRLAAATEAGLAGPAEAIGKAVQLLAASAMHLAGLGKARKVEAAMMQAVPFTRMFGLVLLGIECVEQALVAARLRQTRGDEPLLVGKQRNLEFFVAAILPQAIALGKSIQSNDESALDPALFA</sequence>
<dbReference type="SUPFAM" id="SSF56645">
    <property type="entry name" value="Acyl-CoA dehydrogenase NM domain-like"/>
    <property type="match status" value="1"/>
</dbReference>
<proteinExistence type="inferred from homology"/>
<dbReference type="Pfam" id="PF02771">
    <property type="entry name" value="Acyl-CoA_dh_N"/>
    <property type="match status" value="1"/>
</dbReference>
<keyword evidence="4 6" id="KW-0274">FAD</keyword>
<evidence type="ECO:0000256" key="6">
    <source>
        <dbReference type="RuleBase" id="RU362125"/>
    </source>
</evidence>
<dbReference type="AlphaFoldDB" id="A0A1I2EDI3"/>
<dbReference type="GO" id="GO:0016627">
    <property type="term" value="F:oxidoreductase activity, acting on the CH-CH group of donors"/>
    <property type="evidence" value="ECO:0007669"/>
    <property type="project" value="InterPro"/>
</dbReference>
<evidence type="ECO:0000256" key="5">
    <source>
        <dbReference type="ARBA" id="ARBA00023002"/>
    </source>
</evidence>
<keyword evidence="3 6" id="KW-0285">Flavoprotein</keyword>